<evidence type="ECO:0000313" key="3">
    <source>
        <dbReference type="Proteomes" id="UP000233769"/>
    </source>
</evidence>
<proteinExistence type="predicted"/>
<dbReference type="Proteomes" id="UP000233769">
    <property type="component" value="Chromosome tk0001"/>
</dbReference>
<gene>
    <name evidence="2" type="ORF">TK0001_2982</name>
</gene>
<dbReference type="EMBL" id="LT962688">
    <property type="protein sequence ID" value="SOR29584.1"/>
    <property type="molecule type" value="Genomic_DNA"/>
</dbReference>
<name>A0A2N9AQF2_METEX</name>
<evidence type="ECO:0000313" key="2">
    <source>
        <dbReference type="EMBL" id="SOR29584.1"/>
    </source>
</evidence>
<dbReference type="InterPro" id="IPR009081">
    <property type="entry name" value="PP-bd_ACP"/>
</dbReference>
<evidence type="ECO:0000259" key="1">
    <source>
        <dbReference type="PROSITE" id="PS50075"/>
    </source>
</evidence>
<reference evidence="3" key="1">
    <citation type="submission" date="2017-10" db="EMBL/GenBank/DDBJ databases">
        <authorList>
            <person name="Regsiter A."/>
            <person name="William W."/>
        </authorList>
    </citation>
    <scope>NUCLEOTIDE SEQUENCE [LARGE SCALE GENOMIC DNA]</scope>
</reference>
<organism evidence="2 3">
    <name type="scientific">Methylorubrum extorquens</name>
    <name type="common">Methylobacterium dichloromethanicum</name>
    <name type="synonym">Methylobacterium extorquens</name>
    <dbReference type="NCBI Taxonomy" id="408"/>
    <lineage>
        <taxon>Bacteria</taxon>
        <taxon>Pseudomonadati</taxon>
        <taxon>Pseudomonadota</taxon>
        <taxon>Alphaproteobacteria</taxon>
        <taxon>Hyphomicrobiales</taxon>
        <taxon>Methylobacteriaceae</taxon>
        <taxon>Methylorubrum</taxon>
    </lineage>
</organism>
<protein>
    <recommendedName>
        <fullName evidence="1">Carrier domain-containing protein</fullName>
    </recommendedName>
</protein>
<dbReference type="SUPFAM" id="SSF47336">
    <property type="entry name" value="ACP-like"/>
    <property type="match status" value="1"/>
</dbReference>
<dbReference type="AlphaFoldDB" id="A0A2N9AQF2"/>
<accession>A0A2N9AQF2</accession>
<sequence>MDEFLTEMSEILEEDVTMSDELGRFESWDSLASLSVMAMADSKFGVRIGPQELNPAMTLDQLYTLIRSKKAS</sequence>
<feature type="domain" description="Carrier" evidence="1">
    <location>
        <begin position="1"/>
        <end position="70"/>
    </location>
</feature>
<dbReference type="Gene3D" id="1.10.1200.10">
    <property type="entry name" value="ACP-like"/>
    <property type="match status" value="1"/>
</dbReference>
<dbReference type="InterPro" id="IPR036736">
    <property type="entry name" value="ACP-like_sf"/>
</dbReference>
<dbReference type="PROSITE" id="PS50075">
    <property type="entry name" value="CARRIER"/>
    <property type="match status" value="1"/>
</dbReference>